<accession>W4LR46</accession>
<dbReference type="EMBL" id="AZHW01000351">
    <property type="protein sequence ID" value="ETX00335.1"/>
    <property type="molecule type" value="Genomic_DNA"/>
</dbReference>
<gene>
    <name evidence="1" type="ORF">ETSY1_11595</name>
</gene>
<sequence>MTKRERLSVALRRLRNLKEQGDAALRIHRTHELTKEMIDELSKGTKNADVGQHTTQLLDDLYALSTGALEDGQLPAPPVMPDCTEQIQAQTQALQAITAEDDPTRQSEMADVLRRTLSLFALGPNAAPIEGFLNALDNQIKQANDRPPALPDCAEAIEVQTQALSNLEGIDDPDHVCESAVSILRNTLSVFAQGPNAAPIAAFLDTFNDRLQAAKPQPAPIPDHTEAIEVQTGTLSNLEGTDNAQQMLEVAVNALSHALSVLAQGPNEPPVQTLLSQVQQTLERTKTLPTPLPDYSSILQPHVDTLEALVDKDDLEAAGEAGTTVLCHVLSTFAQGSNEAPIERVLAAVERLNQQQAIDPVSLGSPPLASHIEALTALEGLDDPDALTAAAAMTLYEALTEMATGPHEAAIRALLDRFDQVTGAV</sequence>
<evidence type="ECO:0000313" key="1">
    <source>
        <dbReference type="EMBL" id="ETX00335.1"/>
    </source>
</evidence>
<dbReference type="AlphaFoldDB" id="W4LR46"/>
<comment type="caution">
    <text evidence="1">The sequence shown here is derived from an EMBL/GenBank/DDBJ whole genome shotgun (WGS) entry which is preliminary data.</text>
</comment>
<keyword evidence="2" id="KW-1185">Reference proteome</keyword>
<proteinExistence type="predicted"/>
<organism evidence="1 2">
    <name type="scientific">Entotheonella factor</name>
    <dbReference type="NCBI Taxonomy" id="1429438"/>
    <lineage>
        <taxon>Bacteria</taxon>
        <taxon>Pseudomonadati</taxon>
        <taxon>Nitrospinota/Tectimicrobiota group</taxon>
        <taxon>Candidatus Tectimicrobiota</taxon>
        <taxon>Candidatus Entotheonellia</taxon>
        <taxon>Candidatus Entotheonellales</taxon>
        <taxon>Candidatus Entotheonellaceae</taxon>
        <taxon>Candidatus Entotheonella</taxon>
    </lineage>
</organism>
<reference evidence="1 2" key="1">
    <citation type="journal article" date="2014" name="Nature">
        <title>An environmental bacterial taxon with a large and distinct metabolic repertoire.</title>
        <authorList>
            <person name="Wilson M.C."/>
            <person name="Mori T."/>
            <person name="Ruckert C."/>
            <person name="Uria A.R."/>
            <person name="Helf M.J."/>
            <person name="Takada K."/>
            <person name="Gernert C."/>
            <person name="Steffens U.A."/>
            <person name="Heycke N."/>
            <person name="Schmitt S."/>
            <person name="Rinke C."/>
            <person name="Helfrich E.J."/>
            <person name="Brachmann A.O."/>
            <person name="Gurgui C."/>
            <person name="Wakimoto T."/>
            <person name="Kracht M."/>
            <person name="Crusemann M."/>
            <person name="Hentschel U."/>
            <person name="Abe I."/>
            <person name="Matsunaga S."/>
            <person name="Kalinowski J."/>
            <person name="Takeyama H."/>
            <person name="Piel J."/>
        </authorList>
    </citation>
    <scope>NUCLEOTIDE SEQUENCE [LARGE SCALE GENOMIC DNA]</scope>
    <source>
        <strain evidence="2">TSY1</strain>
    </source>
</reference>
<name>W4LR46_ENTF1</name>
<protein>
    <submittedName>
        <fullName evidence="1">Uncharacterized protein</fullName>
    </submittedName>
</protein>
<evidence type="ECO:0000313" key="2">
    <source>
        <dbReference type="Proteomes" id="UP000019141"/>
    </source>
</evidence>
<dbReference type="Proteomes" id="UP000019141">
    <property type="component" value="Unassembled WGS sequence"/>
</dbReference>
<dbReference type="HOGENOM" id="CLU_645093_0_0_7"/>